<dbReference type="EMBL" id="QOQD01000015">
    <property type="protein sequence ID" value="RCL72257.1"/>
    <property type="molecule type" value="Genomic_DNA"/>
</dbReference>
<keyword evidence="5" id="KW-0520">NAD</keyword>
<keyword evidence="5" id="KW-1278">Translocase</keyword>
<comment type="subcellular location">
    <subcellularLocation>
        <location evidence="5">Cell membrane</location>
        <topology evidence="5">Multi-pass membrane protein</topology>
    </subcellularLocation>
    <subcellularLocation>
        <location evidence="1">Endomembrane system</location>
        <topology evidence="1">Multi-pass membrane protein</topology>
    </subcellularLocation>
    <subcellularLocation>
        <location evidence="6">Membrane</location>
        <topology evidence="6">Multi-pass membrane protein</topology>
    </subcellularLocation>
</comment>
<gene>
    <name evidence="5" type="primary">nuoN</name>
    <name evidence="8" type="ORF">DBW71_05575</name>
</gene>
<dbReference type="PANTHER" id="PTHR22773">
    <property type="entry name" value="NADH DEHYDROGENASE"/>
    <property type="match status" value="1"/>
</dbReference>
<dbReference type="HAMAP" id="MF_00445">
    <property type="entry name" value="NDH1_NuoN_1"/>
    <property type="match status" value="1"/>
</dbReference>
<keyword evidence="5" id="KW-0874">Quinone</keyword>
<keyword evidence="4 5" id="KW-0472">Membrane</keyword>
<feature type="transmembrane region" description="Helical" evidence="5">
    <location>
        <begin position="6"/>
        <end position="28"/>
    </location>
</feature>
<feature type="transmembrane region" description="Helical" evidence="5">
    <location>
        <begin position="324"/>
        <end position="343"/>
    </location>
</feature>
<dbReference type="GO" id="GO:0050136">
    <property type="term" value="F:NADH dehydrogenase (quinone) (non-electrogenic) activity"/>
    <property type="evidence" value="ECO:0007669"/>
    <property type="project" value="UniProtKB-UniRule"/>
</dbReference>
<accession>A0A368DK85</accession>
<dbReference type="GO" id="GO:0048038">
    <property type="term" value="F:quinone binding"/>
    <property type="evidence" value="ECO:0007669"/>
    <property type="project" value="UniProtKB-KW"/>
</dbReference>
<dbReference type="Pfam" id="PF00361">
    <property type="entry name" value="Proton_antipo_M"/>
    <property type="match status" value="1"/>
</dbReference>
<keyword evidence="2 5" id="KW-0812">Transmembrane</keyword>
<comment type="catalytic activity">
    <reaction evidence="5">
        <text>a quinone + NADH + 5 H(+)(in) = a quinol + NAD(+) + 4 H(+)(out)</text>
        <dbReference type="Rhea" id="RHEA:57888"/>
        <dbReference type="ChEBI" id="CHEBI:15378"/>
        <dbReference type="ChEBI" id="CHEBI:24646"/>
        <dbReference type="ChEBI" id="CHEBI:57540"/>
        <dbReference type="ChEBI" id="CHEBI:57945"/>
        <dbReference type="ChEBI" id="CHEBI:132124"/>
    </reaction>
</comment>
<dbReference type="NCBIfam" id="NF004440">
    <property type="entry name" value="PRK05777.1-3"/>
    <property type="match status" value="1"/>
</dbReference>
<comment type="caution">
    <text evidence="8">The sequence shown here is derived from an EMBL/GenBank/DDBJ whole genome shotgun (WGS) entry which is preliminary data.</text>
</comment>
<keyword evidence="8" id="KW-0560">Oxidoreductase</keyword>
<dbReference type="Proteomes" id="UP000253570">
    <property type="component" value="Unassembled WGS sequence"/>
</dbReference>
<evidence type="ECO:0000259" key="7">
    <source>
        <dbReference type="Pfam" id="PF00361"/>
    </source>
</evidence>
<name>A0A368DK85_9PROT</name>
<dbReference type="GO" id="GO:0008137">
    <property type="term" value="F:NADH dehydrogenase (ubiquinone) activity"/>
    <property type="evidence" value="ECO:0007669"/>
    <property type="project" value="InterPro"/>
</dbReference>
<feature type="domain" description="NADH:quinone oxidoreductase/Mrp antiporter transmembrane" evidence="7">
    <location>
        <begin position="123"/>
        <end position="415"/>
    </location>
</feature>
<feature type="transmembrane region" description="Helical" evidence="5">
    <location>
        <begin position="269"/>
        <end position="288"/>
    </location>
</feature>
<dbReference type="NCBIfam" id="TIGR01770">
    <property type="entry name" value="NDH_I_N"/>
    <property type="match status" value="1"/>
</dbReference>
<evidence type="ECO:0000256" key="4">
    <source>
        <dbReference type="ARBA" id="ARBA00023136"/>
    </source>
</evidence>
<evidence type="ECO:0000256" key="1">
    <source>
        <dbReference type="ARBA" id="ARBA00004127"/>
    </source>
</evidence>
<comment type="function">
    <text evidence="5">NDH-1 shuttles electrons from NADH, via FMN and iron-sulfur (Fe-S) centers, to quinones in the respiratory chain. The immediate electron acceptor for the enzyme in this species is believed to be ubiquinone. Couples the redox reaction to proton translocation (for every two electrons transferred, four hydrogen ions are translocated across the cytoplasmic membrane), and thus conserves the redox energy in a proton gradient.</text>
</comment>
<feature type="transmembrane region" description="Helical" evidence="5">
    <location>
        <begin position="103"/>
        <end position="121"/>
    </location>
</feature>
<reference evidence="8 9" key="1">
    <citation type="journal article" date="2018" name="Microbiome">
        <title>Fine metagenomic profile of the Mediterranean stratified and mixed water columns revealed by assembly and recruitment.</title>
        <authorList>
            <person name="Haro-Moreno J.M."/>
            <person name="Lopez-Perez M."/>
            <person name="De La Torre J.R."/>
            <person name="Picazo A."/>
            <person name="Camacho A."/>
            <person name="Rodriguez-Valera F."/>
        </authorList>
    </citation>
    <scope>NUCLEOTIDE SEQUENCE [LARGE SCALE GENOMIC DNA]</scope>
    <source>
        <strain evidence="8">MED-G57</strain>
    </source>
</reference>
<dbReference type="GO" id="GO:0005886">
    <property type="term" value="C:plasma membrane"/>
    <property type="evidence" value="ECO:0007669"/>
    <property type="project" value="UniProtKB-SubCell"/>
</dbReference>
<evidence type="ECO:0000256" key="6">
    <source>
        <dbReference type="RuleBase" id="RU000320"/>
    </source>
</evidence>
<feature type="transmembrane region" description="Helical" evidence="5">
    <location>
        <begin position="158"/>
        <end position="179"/>
    </location>
</feature>
<proteinExistence type="inferred from homology"/>
<dbReference type="PRINTS" id="PR01434">
    <property type="entry name" value="NADHDHGNASE5"/>
</dbReference>
<feature type="transmembrane region" description="Helical" evidence="5">
    <location>
        <begin position="364"/>
        <end position="381"/>
    </location>
</feature>
<dbReference type="GO" id="GO:0012505">
    <property type="term" value="C:endomembrane system"/>
    <property type="evidence" value="ECO:0007669"/>
    <property type="project" value="UniProtKB-SubCell"/>
</dbReference>
<dbReference type="AlphaFoldDB" id="A0A368DK85"/>
<feature type="transmembrane region" description="Helical" evidence="5">
    <location>
        <begin position="236"/>
        <end position="257"/>
    </location>
</feature>
<dbReference type="InterPro" id="IPR010096">
    <property type="entry name" value="NADH-Q_OxRdtase_suN/2"/>
</dbReference>
<keyword evidence="5" id="KW-0830">Ubiquinone</keyword>
<feature type="transmembrane region" description="Helical" evidence="5">
    <location>
        <begin position="401"/>
        <end position="423"/>
    </location>
</feature>
<protein>
    <recommendedName>
        <fullName evidence="5">NADH-quinone oxidoreductase subunit N</fullName>
        <ecNumber evidence="5">7.1.1.-</ecNumber>
    </recommendedName>
    <alternativeName>
        <fullName evidence="5">NADH dehydrogenase I subunit N</fullName>
    </alternativeName>
    <alternativeName>
        <fullName evidence="5">NDH-1 subunit N</fullName>
    </alternativeName>
</protein>
<dbReference type="EC" id="7.1.1.-" evidence="5"/>
<evidence type="ECO:0000313" key="8">
    <source>
        <dbReference type="EMBL" id="RCL72257.1"/>
    </source>
</evidence>
<evidence type="ECO:0000256" key="3">
    <source>
        <dbReference type="ARBA" id="ARBA00022989"/>
    </source>
</evidence>
<keyword evidence="3 5" id="KW-1133">Transmembrane helix</keyword>
<comment type="similarity">
    <text evidence="5">Belongs to the complex I subunit 2 family.</text>
</comment>
<evidence type="ECO:0000313" key="9">
    <source>
        <dbReference type="Proteomes" id="UP000253570"/>
    </source>
</evidence>
<comment type="subunit">
    <text evidence="5">NDH-1 is composed of 14 different subunits. Subunits NuoA, H, J, K, L, M, N constitute the membrane sector of the complex.</text>
</comment>
<feature type="transmembrane region" description="Helical" evidence="5">
    <location>
        <begin position="444"/>
        <end position="467"/>
    </location>
</feature>
<feature type="transmembrane region" description="Helical" evidence="5">
    <location>
        <begin position="35"/>
        <end position="55"/>
    </location>
</feature>
<dbReference type="GO" id="GO:0042773">
    <property type="term" value="P:ATP synthesis coupled electron transport"/>
    <property type="evidence" value="ECO:0007669"/>
    <property type="project" value="InterPro"/>
</dbReference>
<evidence type="ECO:0000256" key="5">
    <source>
        <dbReference type="HAMAP-Rule" id="MF_00445"/>
    </source>
</evidence>
<evidence type="ECO:0000256" key="2">
    <source>
        <dbReference type="ARBA" id="ARBA00022692"/>
    </source>
</evidence>
<feature type="transmembrane region" description="Helical" evidence="5">
    <location>
        <begin position="199"/>
        <end position="224"/>
    </location>
</feature>
<keyword evidence="5" id="KW-1003">Cell membrane</keyword>
<keyword evidence="5" id="KW-0813">Transport</keyword>
<sequence>MNTILYLTILPEIFLTIITMFLLMVGVFNKGENSYNLVSNFSIAGLLITLLFILSGVIPQGTSFGNSLISDNFSIYLKSLIIISTIIILIVSNVYLKNIKLLKFEYVILILMSVIGMMIMVSSNDLISLYLGIELQSLPLYVLASIRNKSLKSTESGLKYFVLGALSSCILLYGLSLIYGYTGSIYYEEILNNIEISNIGILIGLAFLLAGFSFKISAVPFHMWTPDVYEGSPTTITAFFAVAPKIAALGLIARILITGLPNLIDDWRSILMLLSIFSMLLGAFSAIGQTNIKRLLAYSSISHMGFALMGITNGSIEGIRSLCLYLFIYLVMSLAIFISIIALKKDDEHVEEINQLSGLSKSKPMMAIVLSILLFSLAGIPPLAGFFAKFYVLYAAVNAELYYLAIFGVLSSVISAFYYLRIIKIMYFEDTLLTFDPISKRLRVLIYSLSVITLLFFVKPSIFLNMADVAASSLFL</sequence>
<dbReference type="InterPro" id="IPR001750">
    <property type="entry name" value="ND/Mrp_TM"/>
</dbReference>
<organism evidence="8 9">
    <name type="scientific">PS1 clade bacterium</name>
    <dbReference type="NCBI Taxonomy" id="2175152"/>
    <lineage>
        <taxon>Bacteria</taxon>
        <taxon>Pseudomonadati</taxon>
        <taxon>Pseudomonadota</taxon>
        <taxon>Alphaproteobacteria</taxon>
        <taxon>PS1 clade</taxon>
    </lineage>
</organism>
<feature type="transmembrane region" description="Helical" evidence="5">
    <location>
        <begin position="75"/>
        <end position="96"/>
    </location>
</feature>